<dbReference type="EMBL" id="PDJF01000001">
    <property type="protein sequence ID" value="PFG28826.1"/>
    <property type="molecule type" value="Genomic_DNA"/>
</dbReference>
<keyword evidence="5" id="KW-1185">Reference proteome</keyword>
<sequence length="311" mass="32277">MKTLGDIGEHGAIDIITRLAPSALNGDDAAVLYNSPPNSRTVVTTDSLVLGRHFRLDWSSPEDIGHKAIVQNFADIEAMGARPVAAVMALNAPPSTPVSFIEGLARGIHDEIKEFAAELVGGDITASDEIIVTITAIGSLGGSAAPLNLNAAKPGQKLVASGVIGHSAAGLALLQHFEGNVPEEFAPLVHAHLRPRLQPSRGMIARATGATCATDNSDGLLVDLETIATRSGVSINLNADAIAPTDLMHAAGEATGIDPWQWVYSGGEDHTLMATTHHDVPSGFRHIGDVGRGNTVTVGGKTPAHTGWVSF</sequence>
<keyword evidence="1" id="KW-0547">Nucleotide-binding</keyword>
<dbReference type="Gene3D" id="3.90.650.10">
    <property type="entry name" value="PurM-like C-terminal domain"/>
    <property type="match status" value="1"/>
</dbReference>
<keyword evidence="1" id="KW-0460">Magnesium</keyword>
<organism evidence="4 5">
    <name type="scientific">Corynebacterium renale</name>
    <dbReference type="NCBI Taxonomy" id="1724"/>
    <lineage>
        <taxon>Bacteria</taxon>
        <taxon>Bacillati</taxon>
        <taxon>Actinomycetota</taxon>
        <taxon>Actinomycetes</taxon>
        <taxon>Mycobacteriales</taxon>
        <taxon>Corynebacteriaceae</taxon>
        <taxon>Corynebacterium</taxon>
    </lineage>
</organism>
<feature type="binding site" evidence="1">
    <location>
        <position position="46"/>
    </location>
    <ligand>
        <name>Mg(2+)</name>
        <dbReference type="ChEBI" id="CHEBI:18420"/>
        <label>2</label>
    </ligand>
</feature>
<dbReference type="EC" id="2.7.4.16" evidence="1"/>
<dbReference type="Pfam" id="PF02769">
    <property type="entry name" value="AIRS_C"/>
    <property type="match status" value="1"/>
</dbReference>
<dbReference type="InterPro" id="IPR036921">
    <property type="entry name" value="PurM-like_N_sf"/>
</dbReference>
<dbReference type="STRING" id="1724.GCA_001044175_00929"/>
<feature type="binding site" evidence="1">
    <location>
        <position position="215"/>
    </location>
    <ligand>
        <name>Mg(2+)</name>
        <dbReference type="ChEBI" id="CHEBI:18420"/>
        <label>3</label>
    </ligand>
</feature>
<dbReference type="GO" id="GO:0009030">
    <property type="term" value="F:thiamine-phosphate kinase activity"/>
    <property type="evidence" value="ECO:0007669"/>
    <property type="project" value="UniProtKB-UniRule"/>
</dbReference>
<feature type="binding site" evidence="1">
    <location>
        <position position="53"/>
    </location>
    <ligand>
        <name>substrate</name>
    </ligand>
</feature>
<dbReference type="Pfam" id="PF00586">
    <property type="entry name" value="AIRS"/>
    <property type="match status" value="1"/>
</dbReference>
<evidence type="ECO:0000313" key="5">
    <source>
        <dbReference type="Proteomes" id="UP000221653"/>
    </source>
</evidence>
<dbReference type="PANTHER" id="PTHR30270">
    <property type="entry name" value="THIAMINE-MONOPHOSPHATE KINASE"/>
    <property type="match status" value="1"/>
</dbReference>
<keyword evidence="1" id="KW-0784">Thiamine biosynthesis</keyword>
<comment type="miscellaneous">
    <text evidence="1">Reaction mechanism of ThiL seems to utilize a direct, inline transfer of the gamma-phosphate of ATP to TMP rather than a phosphorylated enzyme intermediate.</text>
</comment>
<feature type="binding site" evidence="1">
    <location>
        <position position="75"/>
    </location>
    <ligand>
        <name>Mg(2+)</name>
        <dbReference type="ChEBI" id="CHEBI:18420"/>
        <label>3</label>
    </ligand>
</feature>
<dbReference type="InterPro" id="IPR010918">
    <property type="entry name" value="PurM-like_C_dom"/>
</dbReference>
<feature type="binding site" evidence="1">
    <location>
        <position position="75"/>
    </location>
    <ligand>
        <name>Mg(2+)</name>
        <dbReference type="ChEBI" id="CHEBI:18420"/>
        <label>4</label>
    </ligand>
</feature>
<dbReference type="GO" id="GO:0000287">
    <property type="term" value="F:magnesium ion binding"/>
    <property type="evidence" value="ECO:0007669"/>
    <property type="project" value="UniProtKB-UniRule"/>
</dbReference>
<reference evidence="4 5" key="1">
    <citation type="submission" date="2017-10" db="EMBL/GenBank/DDBJ databases">
        <title>Sequencing the genomes of 1000 actinobacteria strains.</title>
        <authorList>
            <person name="Klenk H.-P."/>
        </authorList>
    </citation>
    <scope>NUCLEOTIDE SEQUENCE [LARGE SCALE GENOMIC DNA]</scope>
    <source>
        <strain evidence="4 5">DSM 20688</strain>
    </source>
</reference>
<dbReference type="SUPFAM" id="SSF55326">
    <property type="entry name" value="PurM N-terminal domain-like"/>
    <property type="match status" value="1"/>
</dbReference>
<feature type="domain" description="PurM-like N-terminal" evidence="2">
    <location>
        <begin position="26"/>
        <end position="139"/>
    </location>
</feature>
<feature type="binding site" evidence="1">
    <location>
        <position position="268"/>
    </location>
    <ligand>
        <name>substrate</name>
    </ligand>
</feature>
<feature type="binding site" evidence="1">
    <location>
        <position position="28"/>
    </location>
    <ligand>
        <name>Mg(2+)</name>
        <dbReference type="ChEBI" id="CHEBI:18420"/>
        <label>3</label>
    </ligand>
</feature>
<feature type="binding site" evidence="1">
    <location>
        <position position="217"/>
    </location>
    <ligand>
        <name>ATP</name>
        <dbReference type="ChEBI" id="CHEBI:30616"/>
    </ligand>
</feature>
<dbReference type="OrthoDB" id="9802811at2"/>
<comment type="catalytic activity">
    <reaction evidence="1">
        <text>thiamine phosphate + ATP = thiamine diphosphate + ADP</text>
        <dbReference type="Rhea" id="RHEA:15913"/>
        <dbReference type="ChEBI" id="CHEBI:30616"/>
        <dbReference type="ChEBI" id="CHEBI:37575"/>
        <dbReference type="ChEBI" id="CHEBI:58937"/>
        <dbReference type="ChEBI" id="CHEBI:456216"/>
        <dbReference type="EC" id="2.7.4.16"/>
    </reaction>
</comment>
<dbReference type="AlphaFoldDB" id="A0A2A9DR33"/>
<dbReference type="NCBIfam" id="TIGR01379">
    <property type="entry name" value="thiL"/>
    <property type="match status" value="1"/>
</dbReference>
<dbReference type="SUPFAM" id="SSF56042">
    <property type="entry name" value="PurM C-terminal domain-like"/>
    <property type="match status" value="1"/>
</dbReference>
<dbReference type="GO" id="GO:0005524">
    <property type="term" value="F:ATP binding"/>
    <property type="evidence" value="ECO:0007669"/>
    <property type="project" value="UniProtKB-UniRule"/>
</dbReference>
<feature type="binding site" evidence="1">
    <location>
        <position position="123"/>
    </location>
    <ligand>
        <name>Mg(2+)</name>
        <dbReference type="ChEBI" id="CHEBI:18420"/>
        <label>1</label>
    </ligand>
</feature>
<comment type="similarity">
    <text evidence="1">Belongs to the thiamine-monophosphate kinase family.</text>
</comment>
<gene>
    <name evidence="1" type="primary">thiL</name>
    <name evidence="4" type="ORF">ATK06_1952</name>
</gene>
<protein>
    <recommendedName>
        <fullName evidence="1">Thiamine-monophosphate kinase</fullName>
        <shortName evidence="1">TMP kinase</shortName>
        <shortName evidence="1">Thiamine-phosphate kinase</shortName>
        <ecNumber evidence="1">2.7.4.16</ecNumber>
    </recommendedName>
</protein>
<dbReference type="NCBIfam" id="NF004351">
    <property type="entry name" value="PRK05731.1-4"/>
    <property type="match status" value="1"/>
</dbReference>
<feature type="domain" description="PurM-like C-terminal" evidence="3">
    <location>
        <begin position="153"/>
        <end position="265"/>
    </location>
</feature>
<feature type="binding site" evidence="1">
    <location>
        <position position="308"/>
    </location>
    <ligand>
        <name>substrate</name>
    </ligand>
</feature>
<keyword evidence="1" id="KW-0808">Transferase</keyword>
<keyword evidence="1" id="KW-0067">ATP-binding</keyword>
<comment type="caution">
    <text evidence="1">Lacks conserved residue(s) required for the propagation of feature annotation.</text>
</comment>
<dbReference type="UniPathway" id="UPA00060">
    <property type="reaction ID" value="UER00142"/>
</dbReference>
<dbReference type="HAMAP" id="MF_02128">
    <property type="entry name" value="TMP_kinase"/>
    <property type="match status" value="1"/>
</dbReference>
<dbReference type="Proteomes" id="UP000221653">
    <property type="component" value="Unassembled WGS sequence"/>
</dbReference>
<feature type="binding site" evidence="1">
    <location>
        <begin position="122"/>
        <end position="123"/>
    </location>
    <ligand>
        <name>ATP</name>
        <dbReference type="ChEBI" id="CHEBI:30616"/>
    </ligand>
</feature>
<dbReference type="PANTHER" id="PTHR30270:SF0">
    <property type="entry name" value="THIAMINE-MONOPHOSPHATE KINASE"/>
    <property type="match status" value="1"/>
</dbReference>
<evidence type="ECO:0000256" key="1">
    <source>
        <dbReference type="HAMAP-Rule" id="MF_02128"/>
    </source>
</evidence>
<dbReference type="InterPro" id="IPR016188">
    <property type="entry name" value="PurM-like_N"/>
</dbReference>
<dbReference type="InterPro" id="IPR006283">
    <property type="entry name" value="ThiL-like"/>
</dbReference>
<feature type="binding site" evidence="1">
    <location>
        <position position="46"/>
    </location>
    <ligand>
        <name>Mg(2+)</name>
        <dbReference type="ChEBI" id="CHEBI:18420"/>
        <label>1</label>
    </ligand>
</feature>
<feature type="binding site" evidence="1">
    <location>
        <position position="75"/>
    </location>
    <ligand>
        <name>Mg(2+)</name>
        <dbReference type="ChEBI" id="CHEBI:18420"/>
        <label>2</label>
    </ligand>
</feature>
<name>A0A2A9DR33_9CORY</name>
<feature type="binding site" evidence="1">
    <location>
        <position position="45"/>
    </location>
    <ligand>
        <name>Mg(2+)</name>
        <dbReference type="ChEBI" id="CHEBI:18420"/>
        <label>1</label>
    </ligand>
</feature>
<keyword evidence="1 4" id="KW-0418">Kinase</keyword>
<evidence type="ECO:0000259" key="3">
    <source>
        <dbReference type="Pfam" id="PF02769"/>
    </source>
</evidence>
<dbReference type="GO" id="GO:0009228">
    <property type="term" value="P:thiamine biosynthetic process"/>
    <property type="evidence" value="ECO:0007669"/>
    <property type="project" value="UniProtKB-KW"/>
</dbReference>
<keyword evidence="1" id="KW-0479">Metal-binding</keyword>
<comment type="caution">
    <text evidence="4">The sequence shown here is derived from an EMBL/GenBank/DDBJ whole genome shotgun (WGS) entry which is preliminary data.</text>
</comment>
<proteinExistence type="inferred from homology"/>
<dbReference type="GO" id="GO:0009229">
    <property type="term" value="P:thiamine diphosphate biosynthetic process"/>
    <property type="evidence" value="ECO:0007669"/>
    <property type="project" value="UniProtKB-UniRule"/>
</dbReference>
<evidence type="ECO:0000313" key="4">
    <source>
        <dbReference type="EMBL" id="PFG28826.1"/>
    </source>
</evidence>
<feature type="binding site" evidence="1">
    <location>
        <position position="44"/>
    </location>
    <ligand>
        <name>Mg(2+)</name>
        <dbReference type="ChEBI" id="CHEBI:18420"/>
        <label>4</label>
    </ligand>
</feature>
<feature type="binding site" evidence="1">
    <location>
        <position position="28"/>
    </location>
    <ligand>
        <name>Mg(2+)</name>
        <dbReference type="ChEBI" id="CHEBI:18420"/>
        <label>4</label>
    </ligand>
</feature>
<dbReference type="CDD" id="cd02194">
    <property type="entry name" value="ThiL"/>
    <property type="match status" value="1"/>
</dbReference>
<dbReference type="RefSeq" id="WP_098389249.1">
    <property type="nucleotide sequence ID" value="NZ_LS483464.1"/>
</dbReference>
<comment type="pathway">
    <text evidence="1">Cofactor biosynthesis; thiamine diphosphate biosynthesis; thiamine diphosphate from thiamine phosphate: step 1/1.</text>
</comment>
<dbReference type="InterPro" id="IPR036676">
    <property type="entry name" value="PurM-like_C_sf"/>
</dbReference>
<dbReference type="Gene3D" id="3.30.1330.10">
    <property type="entry name" value="PurM-like, N-terminal domain"/>
    <property type="match status" value="1"/>
</dbReference>
<comment type="function">
    <text evidence="1">Catalyzes the ATP-dependent phosphorylation of thiamine-monophosphate (TMP) to form thiamine-pyrophosphate (TPP), the active form of vitamin B1.</text>
</comment>
<accession>A0A2A9DR33</accession>
<dbReference type="PIRSF" id="PIRSF005303">
    <property type="entry name" value="Thiam_monoph_kin"/>
    <property type="match status" value="1"/>
</dbReference>
<feature type="binding site" evidence="1">
    <location>
        <position position="218"/>
    </location>
    <ligand>
        <name>Mg(2+)</name>
        <dbReference type="ChEBI" id="CHEBI:18420"/>
        <label>5</label>
    </ligand>
</feature>
<evidence type="ECO:0000259" key="2">
    <source>
        <dbReference type="Pfam" id="PF00586"/>
    </source>
</evidence>